<keyword evidence="6" id="KW-0812">Transmembrane</keyword>
<dbReference type="SUPFAM" id="SSF49478">
    <property type="entry name" value="Cna protein B-type domain"/>
    <property type="match status" value="1"/>
</dbReference>
<accession>A0A6N2TD57</accession>
<dbReference type="InterPro" id="IPR026466">
    <property type="entry name" value="Fim_isopep_form_D2_dom"/>
</dbReference>
<evidence type="ECO:0000256" key="6">
    <source>
        <dbReference type="SAM" id="Phobius"/>
    </source>
</evidence>
<dbReference type="Pfam" id="PF16570">
    <property type="entry name" value="GramPos_pilinD3"/>
    <property type="match status" value="1"/>
</dbReference>
<feature type="region of interest" description="Disordered" evidence="5">
    <location>
        <begin position="331"/>
        <end position="353"/>
    </location>
</feature>
<keyword evidence="4" id="KW-0572">Peptidoglycan-anchor</keyword>
<feature type="domain" description="Gram-positive pilin backbone subunit 3 Cna-B-like" evidence="11">
    <location>
        <begin position="370"/>
        <end position="495"/>
    </location>
</feature>
<dbReference type="AlphaFoldDB" id="A0A6N2TD57"/>
<feature type="signal peptide" evidence="7">
    <location>
        <begin position="1"/>
        <end position="29"/>
    </location>
</feature>
<evidence type="ECO:0000256" key="7">
    <source>
        <dbReference type="SAM" id="SignalP"/>
    </source>
</evidence>
<keyword evidence="1" id="KW-0134">Cell wall</keyword>
<dbReference type="InterPro" id="IPR013783">
    <property type="entry name" value="Ig-like_fold"/>
</dbReference>
<feature type="domain" description="SpaA-like prealbumin fold" evidence="12">
    <location>
        <begin position="547"/>
        <end position="627"/>
    </location>
</feature>
<gene>
    <name evidence="13" type="ORF">AVLFYP127_00594</name>
</gene>
<keyword evidence="6" id="KW-1133">Transmembrane helix</keyword>
<evidence type="ECO:0000259" key="12">
    <source>
        <dbReference type="Pfam" id="PF17802"/>
    </source>
</evidence>
<evidence type="ECO:0000259" key="9">
    <source>
        <dbReference type="Pfam" id="PF16555"/>
    </source>
</evidence>
<feature type="domain" description="Gram-positive pilin backbone subunit 2 Cna-B-like" evidence="10">
    <location>
        <begin position="231"/>
        <end position="341"/>
    </location>
</feature>
<dbReference type="RefSeq" id="WP_421721500.1">
    <property type="nucleotide sequence ID" value="NZ_CACRSW010000026.1"/>
</dbReference>
<dbReference type="NCBIfam" id="TIGR04226">
    <property type="entry name" value="RrgB_K2N_iso_D2"/>
    <property type="match status" value="1"/>
</dbReference>
<dbReference type="Gene3D" id="1.20.58.90">
    <property type="match status" value="1"/>
</dbReference>
<protein>
    <submittedName>
        <fullName evidence="13">Cna protein B-type domain protein</fullName>
    </submittedName>
</protein>
<dbReference type="Gene3D" id="2.60.40.10">
    <property type="entry name" value="Immunoglobulins"/>
    <property type="match status" value="2"/>
</dbReference>
<feature type="chain" id="PRO_5026999267" evidence="7">
    <location>
        <begin position="30"/>
        <end position="686"/>
    </location>
</feature>
<reference evidence="13" key="1">
    <citation type="submission" date="2019-11" db="EMBL/GenBank/DDBJ databases">
        <authorList>
            <person name="Feng L."/>
        </authorList>
    </citation>
    <scope>NUCLEOTIDE SEQUENCE</scope>
    <source>
        <strain evidence="13">AvaginalisLFYP127</strain>
    </source>
</reference>
<evidence type="ECO:0000256" key="4">
    <source>
        <dbReference type="ARBA" id="ARBA00023088"/>
    </source>
</evidence>
<dbReference type="InterPro" id="IPR032364">
    <property type="entry name" value="GramPos_pilinD1_N"/>
</dbReference>
<feature type="transmembrane region" description="Helical" evidence="6">
    <location>
        <begin position="657"/>
        <end position="677"/>
    </location>
</feature>
<dbReference type="Pfam" id="PF17802">
    <property type="entry name" value="SpaA"/>
    <property type="match status" value="1"/>
</dbReference>
<evidence type="ECO:0000259" key="11">
    <source>
        <dbReference type="Pfam" id="PF16570"/>
    </source>
</evidence>
<dbReference type="InterPro" id="IPR032334">
    <property type="entry name" value="GramPos_pilinBB"/>
</dbReference>
<keyword evidence="6" id="KW-0472">Membrane</keyword>
<feature type="domain" description="Gram-positive cocci surface proteins LPxTG" evidence="8">
    <location>
        <begin position="647"/>
        <end position="676"/>
    </location>
</feature>
<dbReference type="EMBL" id="CACRSW010000026">
    <property type="protein sequence ID" value="VYT03754.1"/>
    <property type="molecule type" value="Genomic_DNA"/>
</dbReference>
<keyword evidence="2" id="KW-0964">Secreted</keyword>
<dbReference type="Gene3D" id="2.60.40.1140">
    <property type="entry name" value="Collagen-binding surface protein Cna, B-type domain"/>
    <property type="match status" value="1"/>
</dbReference>
<dbReference type="InterPro" id="IPR041033">
    <property type="entry name" value="SpaA_PFL_dom_1"/>
</dbReference>
<dbReference type="NCBIfam" id="TIGR01167">
    <property type="entry name" value="LPXTG_anchor"/>
    <property type="match status" value="1"/>
</dbReference>
<evidence type="ECO:0000259" key="10">
    <source>
        <dbReference type="Pfam" id="PF16569"/>
    </source>
</evidence>
<evidence type="ECO:0000256" key="2">
    <source>
        <dbReference type="ARBA" id="ARBA00022525"/>
    </source>
</evidence>
<dbReference type="InterPro" id="IPR019931">
    <property type="entry name" value="LPXTG_anchor"/>
</dbReference>
<name>A0A6N2TD57_9FIRM</name>
<evidence type="ECO:0000259" key="8">
    <source>
        <dbReference type="Pfam" id="PF00746"/>
    </source>
</evidence>
<dbReference type="Gene3D" id="2.60.40.740">
    <property type="match status" value="1"/>
</dbReference>
<organism evidence="13">
    <name type="scientific">Anaerococcus vaginalis</name>
    <dbReference type="NCBI Taxonomy" id="33037"/>
    <lineage>
        <taxon>Bacteria</taxon>
        <taxon>Bacillati</taxon>
        <taxon>Bacillota</taxon>
        <taxon>Tissierellia</taxon>
        <taxon>Tissierellales</taxon>
        <taxon>Peptoniphilaceae</taxon>
        <taxon>Anaerococcus</taxon>
    </lineage>
</organism>
<dbReference type="InterPro" id="IPR032332">
    <property type="entry name" value="GramPos_pilinD3"/>
</dbReference>
<sequence length="686" mass="75505">MQKMLNKLASFVIALTMVLGVIAPSVSRAADEATQTDTVTLHKILMSKDALKKHDVNKEYDGKQIQNIQDFFDATAKEIPNVYFAVKNADGTKYVKEDGTETDNIDEALGGLTVEGKGLVLNTSKLKGTYQIVEVREKTTYKGDDQELLAGQKAVPINITLPLVNNNGIVKDAHVYPKNTQEKPRIDKNFATDAGLVEAEGFDPADAGAGVNVGANYDNYQKKKATAKAEIGKDVKYEVKTEIPELARYKSLVWNDAMTDGLTYNKDLVITGAGLTADDYEVFADDRGFEVKLKETGLNKVEEAAKTGVVELTLKYSAKVNSNSVVDMPEKNDISLEYSNKEKPKPEPKEGTPVDKKIEVKKTWGADGHNKVTEEDKDAVVVYTLQKKNGENWENVESVTKKYDAKNPDNSYNHTFENLEEKGIYRVVERVSGYKKENTTFENGVTTYKNEKDNDNPKPLNPTEPAVVNGGRKFVKTNNEEKDSNKLERLTGATFYIKNGDQYLIASKKDEAAVKTAKKELDDAVAAYNNLKAEQQEGEEGTKAKELINAKQEAYNKAFIKNATGYTWGAKDDANVVLVTSDAEGRFEISGLAYGKYELEEKDAPNGYAPLNGPVEFTVSKGSYVSTDAELQYNKANADKGYGLQIKNKKVSIPQTGGIGSIIFVVAGLMIMGLAAYKMKANKEQA</sequence>
<evidence type="ECO:0000313" key="13">
    <source>
        <dbReference type="EMBL" id="VYT03754.1"/>
    </source>
</evidence>
<feature type="domain" description="Gram-positive pilin subunit D1 N-terminal" evidence="9">
    <location>
        <begin position="35"/>
        <end position="180"/>
    </location>
</feature>
<keyword evidence="3 7" id="KW-0732">Signal</keyword>
<evidence type="ECO:0000256" key="1">
    <source>
        <dbReference type="ARBA" id="ARBA00022512"/>
    </source>
</evidence>
<evidence type="ECO:0000256" key="5">
    <source>
        <dbReference type="SAM" id="MobiDB-lite"/>
    </source>
</evidence>
<dbReference type="Pfam" id="PF00746">
    <property type="entry name" value="Gram_pos_anchor"/>
    <property type="match status" value="1"/>
</dbReference>
<dbReference type="Pfam" id="PF16569">
    <property type="entry name" value="GramPos_pilinBB"/>
    <property type="match status" value="1"/>
</dbReference>
<proteinExistence type="predicted"/>
<feature type="region of interest" description="Disordered" evidence="5">
    <location>
        <begin position="446"/>
        <end position="468"/>
    </location>
</feature>
<dbReference type="Pfam" id="PF16555">
    <property type="entry name" value="GramPos_pilinD1"/>
    <property type="match status" value="1"/>
</dbReference>
<evidence type="ECO:0000256" key="3">
    <source>
        <dbReference type="ARBA" id="ARBA00022729"/>
    </source>
</evidence>